<organism evidence="1 2">
    <name type="scientific">Austropuccinia psidii MF-1</name>
    <dbReference type="NCBI Taxonomy" id="1389203"/>
    <lineage>
        <taxon>Eukaryota</taxon>
        <taxon>Fungi</taxon>
        <taxon>Dikarya</taxon>
        <taxon>Basidiomycota</taxon>
        <taxon>Pucciniomycotina</taxon>
        <taxon>Pucciniomycetes</taxon>
        <taxon>Pucciniales</taxon>
        <taxon>Sphaerophragmiaceae</taxon>
        <taxon>Austropuccinia</taxon>
    </lineage>
</organism>
<dbReference type="AlphaFoldDB" id="A0A9Q3FTP4"/>
<keyword evidence="2" id="KW-1185">Reference proteome</keyword>
<dbReference type="EMBL" id="AVOT02048457">
    <property type="protein sequence ID" value="MBW0543695.1"/>
    <property type="molecule type" value="Genomic_DNA"/>
</dbReference>
<proteinExistence type="predicted"/>
<accession>A0A9Q3FTP4</accession>
<gene>
    <name evidence="1" type="ORF">O181_083410</name>
</gene>
<evidence type="ECO:0000313" key="1">
    <source>
        <dbReference type="EMBL" id="MBW0543695.1"/>
    </source>
</evidence>
<name>A0A9Q3FTP4_9BASI</name>
<evidence type="ECO:0000313" key="2">
    <source>
        <dbReference type="Proteomes" id="UP000765509"/>
    </source>
</evidence>
<protein>
    <submittedName>
        <fullName evidence="1">Uncharacterized protein</fullName>
    </submittedName>
</protein>
<reference evidence="1" key="1">
    <citation type="submission" date="2021-03" db="EMBL/GenBank/DDBJ databases">
        <title>Draft genome sequence of rust myrtle Austropuccinia psidii MF-1, a brazilian biotype.</title>
        <authorList>
            <person name="Quecine M.C."/>
            <person name="Pachon D.M.R."/>
            <person name="Bonatelli M.L."/>
            <person name="Correr F.H."/>
            <person name="Franceschini L.M."/>
            <person name="Leite T.F."/>
            <person name="Margarido G.R.A."/>
            <person name="Almeida C.A."/>
            <person name="Ferrarezi J.A."/>
            <person name="Labate C.A."/>
        </authorList>
    </citation>
    <scope>NUCLEOTIDE SEQUENCE</scope>
    <source>
        <strain evidence="1">MF-1</strain>
    </source>
</reference>
<dbReference type="Proteomes" id="UP000765509">
    <property type="component" value="Unassembled WGS sequence"/>
</dbReference>
<sequence length="126" mass="14397">MDVDTNILVQIKDNQHVGEAQMGDSRTPKRSQRLMSTFEPHFKSSEPDTTAFDLIRSEQLPSESHGYIRVPVGELENSRQETRVKHSIQPVDGVHELLPPQQELLWSIKNPEPLKRLDTSKLQSKS</sequence>
<comment type="caution">
    <text evidence="1">The sequence shown here is derived from an EMBL/GenBank/DDBJ whole genome shotgun (WGS) entry which is preliminary data.</text>
</comment>